<dbReference type="Pfam" id="PF05090">
    <property type="entry name" value="HTTM"/>
    <property type="match status" value="1"/>
</dbReference>
<feature type="transmembrane region" description="Helical" evidence="7">
    <location>
        <begin position="114"/>
        <end position="131"/>
    </location>
</feature>
<keyword evidence="5" id="KW-1015">Disulfide bond</keyword>
<reference evidence="9 10" key="1">
    <citation type="submission" date="2019-04" db="EMBL/GenBank/DDBJ databases">
        <authorList>
            <person name="Feng G."/>
            <person name="Zhang J."/>
            <person name="Zhu H."/>
        </authorList>
    </citation>
    <scope>NUCLEOTIDE SEQUENCE [LARGE SCALE GENOMIC DNA]</scope>
    <source>
        <strain evidence="9 10">92R-1</strain>
    </source>
</reference>
<dbReference type="PANTHER" id="PTHR12639">
    <property type="entry name" value="VITAMIN K-DEPENDENT GAMMA-CARBOXYLASE"/>
    <property type="match status" value="1"/>
</dbReference>
<dbReference type="InterPro" id="IPR007782">
    <property type="entry name" value="VKG_COase"/>
</dbReference>
<feature type="transmembrane region" description="Helical" evidence="7">
    <location>
        <begin position="151"/>
        <end position="170"/>
    </location>
</feature>
<dbReference type="RefSeq" id="WP_135431542.1">
    <property type="nucleotide sequence ID" value="NZ_SRLA01000001.1"/>
</dbReference>
<evidence type="ECO:0000256" key="7">
    <source>
        <dbReference type="SAM" id="Phobius"/>
    </source>
</evidence>
<feature type="domain" description="HTTM-like" evidence="8">
    <location>
        <begin position="10"/>
        <end position="269"/>
    </location>
</feature>
<evidence type="ECO:0000313" key="10">
    <source>
        <dbReference type="Proteomes" id="UP000298337"/>
    </source>
</evidence>
<evidence type="ECO:0000256" key="4">
    <source>
        <dbReference type="ARBA" id="ARBA00023136"/>
    </source>
</evidence>
<feature type="transmembrane region" description="Helical" evidence="7">
    <location>
        <begin position="88"/>
        <end position="105"/>
    </location>
</feature>
<dbReference type="EMBL" id="SRLA01000001">
    <property type="protein sequence ID" value="TGE10143.1"/>
    <property type="molecule type" value="Genomic_DNA"/>
</dbReference>
<evidence type="ECO:0000256" key="5">
    <source>
        <dbReference type="ARBA" id="ARBA00023157"/>
    </source>
</evidence>
<feature type="transmembrane region" description="Helical" evidence="7">
    <location>
        <begin position="231"/>
        <end position="255"/>
    </location>
</feature>
<comment type="subcellular location">
    <subcellularLocation>
        <location evidence="1">Endomembrane system</location>
        <topology evidence="1">Multi-pass membrane protein</topology>
    </subcellularLocation>
</comment>
<evidence type="ECO:0000256" key="1">
    <source>
        <dbReference type="ARBA" id="ARBA00004127"/>
    </source>
</evidence>
<dbReference type="GO" id="GO:0008488">
    <property type="term" value="F:gamma-glutamyl carboxylase activity"/>
    <property type="evidence" value="ECO:0007669"/>
    <property type="project" value="InterPro"/>
</dbReference>
<dbReference type="GO" id="GO:0012505">
    <property type="term" value="C:endomembrane system"/>
    <property type="evidence" value="ECO:0007669"/>
    <property type="project" value="UniProtKB-SubCell"/>
</dbReference>
<evidence type="ECO:0000256" key="6">
    <source>
        <dbReference type="ARBA" id="ARBA00023239"/>
    </source>
</evidence>
<organism evidence="9 10">
    <name type="scientific">Hymenobacter fodinae</name>
    <dbReference type="NCBI Taxonomy" id="2510796"/>
    <lineage>
        <taxon>Bacteria</taxon>
        <taxon>Pseudomonadati</taxon>
        <taxon>Bacteroidota</taxon>
        <taxon>Cytophagia</taxon>
        <taxon>Cytophagales</taxon>
        <taxon>Hymenobacteraceae</taxon>
        <taxon>Hymenobacter</taxon>
    </lineage>
</organism>
<feature type="transmembrane region" description="Helical" evidence="7">
    <location>
        <begin position="206"/>
        <end position="224"/>
    </location>
</feature>
<feature type="transmembrane region" description="Helical" evidence="7">
    <location>
        <begin position="63"/>
        <end position="82"/>
    </location>
</feature>
<evidence type="ECO:0000313" key="9">
    <source>
        <dbReference type="EMBL" id="TGE10143.1"/>
    </source>
</evidence>
<dbReference type="OrthoDB" id="341137at2"/>
<evidence type="ECO:0000256" key="3">
    <source>
        <dbReference type="ARBA" id="ARBA00022989"/>
    </source>
</evidence>
<comment type="caution">
    <text evidence="9">The sequence shown here is derived from an EMBL/GenBank/DDBJ whole genome shotgun (WGS) entry which is preliminary data.</text>
</comment>
<dbReference type="GO" id="GO:0019842">
    <property type="term" value="F:vitamin binding"/>
    <property type="evidence" value="ECO:0007669"/>
    <property type="project" value="TreeGrafter"/>
</dbReference>
<evidence type="ECO:0000256" key="2">
    <source>
        <dbReference type="ARBA" id="ARBA00022692"/>
    </source>
</evidence>
<sequence>MPHRLLAALFRPIDIAWLVVFRVGTGVLLALEMAGSLALGYYKEYTQPKFHFSYLWFDWLPHWPPAVGIGLHAGAVAAGIAVAAGWRYRLNAFLLTICYTLLFLAEQTRYINHLYLYCLLAAWLCVLPAHRAASTDARAGRVAPSATVPAWVRYVLIFQLSVVYFYAGLAKLNADWLLARPLSVWLAPKATYPILGPVLGHWLTPWVMSYAGLAFDLLAAPLLLWRRTRPWMFVVAVVFHLSNVIIFGLGTFPWFSLMMTGCVYFPPNWPRRVRGLRRWLSARVPVAAVHWSPNRLAIPRHAGLLLSGLGLYAAVQLLVPLRSLLYPGDVHWTEEGHHFAWHMMLRSKSGQISFRVVLPDGRTQVIAPSTYLTPRQCNKLAAQPDLIIQFAHFLAEEYRQRGLGPVQVYADSYLQLNRRPPCPLVSPSLDLAAQSRTLAPAPWILPAPAAVEAHKQ</sequence>
<proteinExistence type="predicted"/>
<dbReference type="AlphaFoldDB" id="A0A4Z0PD18"/>
<keyword evidence="4 7" id="KW-0472">Membrane</keyword>
<name>A0A4Z0PD18_9BACT</name>
<dbReference type="Proteomes" id="UP000298337">
    <property type="component" value="Unassembled WGS sequence"/>
</dbReference>
<evidence type="ECO:0000259" key="8">
    <source>
        <dbReference type="SMART" id="SM00752"/>
    </source>
</evidence>
<dbReference type="Pfam" id="PF22777">
    <property type="entry name" value="VKGC_lumenal_dom"/>
    <property type="match status" value="1"/>
</dbReference>
<dbReference type="InterPro" id="IPR011020">
    <property type="entry name" value="HTTM-like"/>
</dbReference>
<accession>A0A4Z0PD18</accession>
<feature type="transmembrane region" description="Helical" evidence="7">
    <location>
        <begin position="15"/>
        <end position="42"/>
    </location>
</feature>
<keyword evidence="10" id="KW-1185">Reference proteome</keyword>
<keyword evidence="3 7" id="KW-1133">Transmembrane helix</keyword>
<keyword evidence="2 7" id="KW-0812">Transmembrane</keyword>
<dbReference type="InterPro" id="IPR053935">
    <property type="entry name" value="VKGC_lumenal_dom"/>
</dbReference>
<protein>
    <submittedName>
        <fullName evidence="9">HTTM domain-containing protein</fullName>
    </submittedName>
</protein>
<dbReference type="SMART" id="SM00752">
    <property type="entry name" value="HTTM"/>
    <property type="match status" value="1"/>
</dbReference>
<keyword evidence="6" id="KW-0456">Lyase</keyword>
<dbReference type="InterPro" id="IPR053934">
    <property type="entry name" value="HTTM_dom"/>
</dbReference>
<gene>
    <name evidence="9" type="ORF">EU556_04785</name>
</gene>
<dbReference type="PANTHER" id="PTHR12639:SF7">
    <property type="entry name" value="HTTM DOMAIN-CONTAINING PROTEIN"/>
    <property type="match status" value="1"/>
</dbReference>